<feature type="transmembrane region" description="Helical" evidence="1">
    <location>
        <begin position="606"/>
        <end position="630"/>
    </location>
</feature>
<dbReference type="Pfam" id="PF12796">
    <property type="entry name" value="Ank_2"/>
    <property type="match status" value="2"/>
</dbReference>
<keyword evidence="1" id="KW-0472">Membrane</keyword>
<dbReference type="Gramene" id="PSS33518">
    <property type="protein sequence ID" value="PSS33518"/>
    <property type="gene ID" value="CEY00_Acc03905"/>
</dbReference>
<keyword evidence="4" id="KW-1185">Reference proteome</keyword>
<feature type="domain" description="PGG" evidence="2">
    <location>
        <begin position="476"/>
        <end position="589"/>
    </location>
</feature>
<feature type="transmembrane region" description="Helical" evidence="1">
    <location>
        <begin position="533"/>
        <end position="556"/>
    </location>
</feature>
<feature type="transmembrane region" description="Helical" evidence="1">
    <location>
        <begin position="485"/>
        <end position="507"/>
    </location>
</feature>
<dbReference type="PANTHER" id="PTHR24177:SF343">
    <property type="entry name" value="PROTEIN ACCELERATED CELL DEATH 6-LIKE"/>
    <property type="match status" value="1"/>
</dbReference>
<reference evidence="3 4" key="1">
    <citation type="submission" date="2017-07" db="EMBL/GenBank/DDBJ databases">
        <title>An improved, manually edited Actinidia chinensis var. chinensis (kiwifruit) genome highlights the challenges associated with draft genomes and gene prediction in plants.</title>
        <authorList>
            <person name="Pilkington S."/>
            <person name="Crowhurst R."/>
            <person name="Hilario E."/>
            <person name="Nardozza S."/>
            <person name="Fraser L."/>
            <person name="Peng Y."/>
            <person name="Gunaseelan K."/>
            <person name="Simpson R."/>
            <person name="Tahir J."/>
            <person name="Deroles S."/>
            <person name="Templeton K."/>
            <person name="Luo Z."/>
            <person name="Davy M."/>
            <person name="Cheng C."/>
            <person name="Mcneilage M."/>
            <person name="Scaglione D."/>
            <person name="Liu Y."/>
            <person name="Zhang Q."/>
            <person name="Datson P."/>
            <person name="De Silva N."/>
            <person name="Gardiner S."/>
            <person name="Bassett H."/>
            <person name="Chagne D."/>
            <person name="Mccallum J."/>
            <person name="Dzierzon H."/>
            <person name="Deng C."/>
            <person name="Wang Y.-Y."/>
            <person name="Barron N."/>
            <person name="Manako K."/>
            <person name="Bowen J."/>
            <person name="Foster T."/>
            <person name="Erridge Z."/>
            <person name="Tiffin H."/>
            <person name="Waite C."/>
            <person name="Davies K."/>
            <person name="Grierson E."/>
            <person name="Laing W."/>
            <person name="Kirk R."/>
            <person name="Chen X."/>
            <person name="Wood M."/>
            <person name="Montefiori M."/>
            <person name="Brummell D."/>
            <person name="Schwinn K."/>
            <person name="Catanach A."/>
            <person name="Fullerton C."/>
            <person name="Li D."/>
            <person name="Meiyalaghan S."/>
            <person name="Nieuwenhuizen N."/>
            <person name="Read N."/>
            <person name="Prakash R."/>
            <person name="Hunter D."/>
            <person name="Zhang H."/>
            <person name="Mckenzie M."/>
            <person name="Knabel M."/>
            <person name="Harris A."/>
            <person name="Allan A."/>
            <person name="Chen A."/>
            <person name="Janssen B."/>
            <person name="Plunkett B."/>
            <person name="Dwamena C."/>
            <person name="Voogd C."/>
            <person name="Leif D."/>
            <person name="Lafferty D."/>
            <person name="Souleyre E."/>
            <person name="Varkonyi-Gasic E."/>
            <person name="Gambi F."/>
            <person name="Hanley J."/>
            <person name="Yao J.-L."/>
            <person name="Cheung J."/>
            <person name="David K."/>
            <person name="Warren B."/>
            <person name="Marsh K."/>
            <person name="Snowden K."/>
            <person name="Lin-Wang K."/>
            <person name="Brian L."/>
            <person name="Martinez-Sanchez M."/>
            <person name="Wang M."/>
            <person name="Ileperuma N."/>
            <person name="Macnee N."/>
            <person name="Campin R."/>
            <person name="Mcatee P."/>
            <person name="Drummond R."/>
            <person name="Espley R."/>
            <person name="Ireland H."/>
            <person name="Wu R."/>
            <person name="Atkinson R."/>
            <person name="Karunairetnam S."/>
            <person name="Bulley S."/>
            <person name="Chunkath S."/>
            <person name="Hanley Z."/>
            <person name="Storey R."/>
            <person name="Thrimawithana A."/>
            <person name="Thomson S."/>
            <person name="David C."/>
            <person name="Testolin R."/>
        </authorList>
    </citation>
    <scope>NUCLEOTIDE SEQUENCE [LARGE SCALE GENOMIC DNA]</scope>
    <source>
        <strain evidence="4">cv. Red5</strain>
        <tissue evidence="3">Young leaf</tissue>
    </source>
</reference>
<dbReference type="OrthoDB" id="1923662at2759"/>
<dbReference type="InterPro" id="IPR002110">
    <property type="entry name" value="Ankyrin_rpt"/>
</dbReference>
<dbReference type="STRING" id="1590841.A0A2R6RU07"/>
<dbReference type="Proteomes" id="UP000241394">
    <property type="component" value="Chromosome LG3"/>
</dbReference>
<evidence type="ECO:0000256" key="1">
    <source>
        <dbReference type="SAM" id="Phobius"/>
    </source>
</evidence>
<gene>
    <name evidence="3" type="ORF">CEY00_Acc03905</name>
</gene>
<evidence type="ECO:0000259" key="2">
    <source>
        <dbReference type="Pfam" id="PF13962"/>
    </source>
</evidence>
<dbReference type="EMBL" id="NKQK01000003">
    <property type="protein sequence ID" value="PSS33518.1"/>
    <property type="molecule type" value="Genomic_DNA"/>
</dbReference>
<feature type="transmembrane region" description="Helical" evidence="1">
    <location>
        <begin position="568"/>
        <end position="594"/>
    </location>
</feature>
<accession>A0A2R6RU07</accession>
<reference evidence="4" key="2">
    <citation type="journal article" date="2018" name="BMC Genomics">
        <title>A manually annotated Actinidia chinensis var. chinensis (kiwifruit) genome highlights the challenges associated with draft genomes and gene prediction in plants.</title>
        <authorList>
            <person name="Pilkington S.M."/>
            <person name="Crowhurst R."/>
            <person name="Hilario E."/>
            <person name="Nardozza S."/>
            <person name="Fraser L."/>
            <person name="Peng Y."/>
            <person name="Gunaseelan K."/>
            <person name="Simpson R."/>
            <person name="Tahir J."/>
            <person name="Deroles S.C."/>
            <person name="Templeton K."/>
            <person name="Luo Z."/>
            <person name="Davy M."/>
            <person name="Cheng C."/>
            <person name="McNeilage M."/>
            <person name="Scaglione D."/>
            <person name="Liu Y."/>
            <person name="Zhang Q."/>
            <person name="Datson P."/>
            <person name="De Silva N."/>
            <person name="Gardiner S.E."/>
            <person name="Bassett H."/>
            <person name="Chagne D."/>
            <person name="McCallum J."/>
            <person name="Dzierzon H."/>
            <person name="Deng C."/>
            <person name="Wang Y.Y."/>
            <person name="Barron L."/>
            <person name="Manako K."/>
            <person name="Bowen J."/>
            <person name="Foster T.M."/>
            <person name="Erridge Z.A."/>
            <person name="Tiffin H."/>
            <person name="Waite C.N."/>
            <person name="Davies K.M."/>
            <person name="Grierson E.P."/>
            <person name="Laing W.A."/>
            <person name="Kirk R."/>
            <person name="Chen X."/>
            <person name="Wood M."/>
            <person name="Montefiori M."/>
            <person name="Brummell D.A."/>
            <person name="Schwinn K.E."/>
            <person name="Catanach A."/>
            <person name="Fullerton C."/>
            <person name="Li D."/>
            <person name="Meiyalaghan S."/>
            <person name="Nieuwenhuizen N."/>
            <person name="Read N."/>
            <person name="Prakash R."/>
            <person name="Hunter D."/>
            <person name="Zhang H."/>
            <person name="McKenzie M."/>
            <person name="Knabel M."/>
            <person name="Harris A."/>
            <person name="Allan A.C."/>
            <person name="Gleave A."/>
            <person name="Chen A."/>
            <person name="Janssen B.J."/>
            <person name="Plunkett B."/>
            <person name="Ampomah-Dwamena C."/>
            <person name="Voogd C."/>
            <person name="Leif D."/>
            <person name="Lafferty D."/>
            <person name="Souleyre E.J.F."/>
            <person name="Varkonyi-Gasic E."/>
            <person name="Gambi F."/>
            <person name="Hanley J."/>
            <person name="Yao J.L."/>
            <person name="Cheung J."/>
            <person name="David K.M."/>
            <person name="Warren B."/>
            <person name="Marsh K."/>
            <person name="Snowden K.C."/>
            <person name="Lin-Wang K."/>
            <person name="Brian L."/>
            <person name="Martinez-Sanchez M."/>
            <person name="Wang M."/>
            <person name="Ileperuma N."/>
            <person name="Macnee N."/>
            <person name="Campin R."/>
            <person name="McAtee P."/>
            <person name="Drummond R.S.M."/>
            <person name="Espley R.V."/>
            <person name="Ireland H.S."/>
            <person name="Wu R."/>
            <person name="Atkinson R.G."/>
            <person name="Karunairetnam S."/>
            <person name="Bulley S."/>
            <person name="Chunkath S."/>
            <person name="Hanley Z."/>
            <person name="Storey R."/>
            <person name="Thrimawithana A.H."/>
            <person name="Thomson S."/>
            <person name="David C."/>
            <person name="Testolin R."/>
            <person name="Huang H."/>
            <person name="Hellens R.P."/>
            <person name="Schaffer R.J."/>
        </authorList>
    </citation>
    <scope>NUCLEOTIDE SEQUENCE [LARGE SCALE GENOMIC DNA]</scope>
    <source>
        <strain evidence="4">cv. Red5</strain>
    </source>
</reference>
<dbReference type="OMA" id="NTIMHFA"/>
<dbReference type="SUPFAM" id="SSF48403">
    <property type="entry name" value="Ankyrin repeat"/>
    <property type="match status" value="2"/>
</dbReference>
<dbReference type="PANTHER" id="PTHR24177">
    <property type="entry name" value="CASKIN"/>
    <property type="match status" value="1"/>
</dbReference>
<dbReference type="Pfam" id="PF13962">
    <property type="entry name" value="PGG"/>
    <property type="match status" value="1"/>
</dbReference>
<name>A0A2R6RU07_ACTCC</name>
<dbReference type="GO" id="GO:0016020">
    <property type="term" value="C:membrane"/>
    <property type="evidence" value="ECO:0007669"/>
    <property type="project" value="TreeGrafter"/>
</dbReference>
<comment type="caution">
    <text evidence="3">The sequence shown here is derived from an EMBL/GenBank/DDBJ whole genome shotgun (WGS) entry which is preliminary data.</text>
</comment>
<proteinExistence type="predicted"/>
<keyword evidence="1" id="KW-0812">Transmembrane</keyword>
<dbReference type="InterPro" id="IPR026961">
    <property type="entry name" value="PGG_dom"/>
</dbReference>
<protein>
    <submittedName>
        <fullName evidence="3">Ankyrin repeat-containing protein</fullName>
    </submittedName>
</protein>
<evidence type="ECO:0000313" key="3">
    <source>
        <dbReference type="EMBL" id="PSS33518.1"/>
    </source>
</evidence>
<dbReference type="SMART" id="SM00248">
    <property type="entry name" value="ANK"/>
    <property type="match status" value="7"/>
</dbReference>
<dbReference type="Gene3D" id="1.25.40.20">
    <property type="entry name" value="Ankyrin repeat-containing domain"/>
    <property type="match status" value="2"/>
</dbReference>
<sequence>MANSGTFCTGRSGSITINRSAAFRAALNWNTNSLLVIRHFLSHQPQGLTQLDAQGNTILHFLALDGNANALEQLFEGGLLTNKDLRSGNSRGDTVLHEAARFGKCKVAKMILEKETYLLSARNHLGETPLYAAAACGREEVFDLLKEKVDGEEVILRRNDGCTVLHAAVTGEHYSLALDIMEIFPNLALAHDENGNTAMHVLAKQPLSFESGSSYSLTNIGCRPFIPLQFLQCLVYLCIPSQVKMSKFSGDVEDPHQNGLTIAQSKRDLVEKLTTGYRRIIRVVFWLRGFDEVKQKHAHALELAKRLIAKQEDWSQYTNSEHSSFEFGLSEEKNSLTNPLMLAAENSIQELVEKILEKFPDAAYTVDGNGKNIFHIAVEQKDEKMYEFLKRNVRRDGMVEALDNEGNTILHLATKKGSSPRVLLGHLNQMAWDVCWLKRVWYDSPPHFQYIRNSTGKTASEIFEENHSDLRQNAEKALKDMNSGLLLTSALIGTVNYAAVFTIPGGIDQDRKSPYFSHPILYHSPREKDLLLFLWYTGVGLFSALLALVAMVAIQLSRFCSNDFYMALPFRFVAALTSLFVSTVFTITACFKAYNILDIKFNINVFMGPAFYVLCLVYFDTVYLTLNYMYFALRCSFSYRGQEMSETSELLGRGF</sequence>
<dbReference type="InterPro" id="IPR036770">
    <property type="entry name" value="Ankyrin_rpt-contain_sf"/>
</dbReference>
<dbReference type="AlphaFoldDB" id="A0A2R6RU07"/>
<dbReference type="InParanoid" id="A0A2R6RU07"/>
<organism evidence="3 4">
    <name type="scientific">Actinidia chinensis var. chinensis</name>
    <name type="common">Chinese soft-hair kiwi</name>
    <dbReference type="NCBI Taxonomy" id="1590841"/>
    <lineage>
        <taxon>Eukaryota</taxon>
        <taxon>Viridiplantae</taxon>
        <taxon>Streptophyta</taxon>
        <taxon>Embryophyta</taxon>
        <taxon>Tracheophyta</taxon>
        <taxon>Spermatophyta</taxon>
        <taxon>Magnoliopsida</taxon>
        <taxon>eudicotyledons</taxon>
        <taxon>Gunneridae</taxon>
        <taxon>Pentapetalae</taxon>
        <taxon>asterids</taxon>
        <taxon>Ericales</taxon>
        <taxon>Actinidiaceae</taxon>
        <taxon>Actinidia</taxon>
    </lineage>
</organism>
<keyword evidence="1" id="KW-1133">Transmembrane helix</keyword>
<evidence type="ECO:0000313" key="4">
    <source>
        <dbReference type="Proteomes" id="UP000241394"/>
    </source>
</evidence>